<dbReference type="EMBL" id="CP089982">
    <property type="protein sequence ID" value="WXA91350.1"/>
    <property type="molecule type" value="Genomic_DNA"/>
</dbReference>
<reference evidence="4 5" key="1">
    <citation type="submission" date="2021-12" db="EMBL/GenBank/DDBJ databases">
        <title>Discovery of the Pendulisporaceae a myxobacterial family with distinct sporulation behavior and unique specialized metabolism.</title>
        <authorList>
            <person name="Garcia R."/>
            <person name="Popoff A."/>
            <person name="Bader C.D."/>
            <person name="Loehr J."/>
            <person name="Walesch S."/>
            <person name="Walt C."/>
            <person name="Boldt J."/>
            <person name="Bunk B."/>
            <person name="Haeckl F.J.F.P.J."/>
            <person name="Gunesch A.P."/>
            <person name="Birkelbach J."/>
            <person name="Nuebel U."/>
            <person name="Pietschmann T."/>
            <person name="Bach T."/>
            <person name="Mueller R."/>
        </authorList>
    </citation>
    <scope>NUCLEOTIDE SEQUENCE [LARGE SCALE GENOMIC DNA]</scope>
    <source>
        <strain evidence="4 5">MSr12523</strain>
    </source>
</reference>
<evidence type="ECO:0000313" key="4">
    <source>
        <dbReference type="EMBL" id="WXA91350.1"/>
    </source>
</evidence>
<feature type="transmembrane region" description="Helical" evidence="2">
    <location>
        <begin position="55"/>
        <end position="74"/>
    </location>
</feature>
<comment type="similarity">
    <text evidence="1">Belongs to the peptidase A24 family.</text>
</comment>
<keyword evidence="5" id="KW-1185">Reference proteome</keyword>
<keyword evidence="2" id="KW-0472">Membrane</keyword>
<evidence type="ECO:0000259" key="3">
    <source>
        <dbReference type="Pfam" id="PF01478"/>
    </source>
</evidence>
<dbReference type="Pfam" id="PF01478">
    <property type="entry name" value="Peptidase_A24"/>
    <property type="match status" value="1"/>
</dbReference>
<protein>
    <submittedName>
        <fullName evidence="4">A24 family peptidase</fullName>
    </submittedName>
</protein>
<dbReference type="Proteomes" id="UP001379533">
    <property type="component" value="Chromosome"/>
</dbReference>
<sequence length="176" mass="18733">MHTPAPNGILIATLCCGIIAVAFWDFRYRKIPNGLLFVIMGAGLAHAVLAGGHRGAVASLFGAAAGIVLLIWPCDRGLVSMRDVKLLSAIGMWVGVAGAVRILVMSSILGGLMACAVLLRLPREHRAEVRRNIATFARTGSFILPPAGDDARVIPFGFALTVAAMWVLLYEARWAL</sequence>
<feature type="transmembrane region" description="Helical" evidence="2">
    <location>
        <begin position="86"/>
        <end position="119"/>
    </location>
</feature>
<evidence type="ECO:0000256" key="2">
    <source>
        <dbReference type="SAM" id="Phobius"/>
    </source>
</evidence>
<accession>A0ABZ2JXX8</accession>
<keyword evidence="2" id="KW-0812">Transmembrane</keyword>
<dbReference type="PANTHER" id="PTHR30487">
    <property type="entry name" value="TYPE 4 PREPILIN-LIKE PROTEINS LEADER PEPTIDE-PROCESSING ENZYME"/>
    <property type="match status" value="1"/>
</dbReference>
<dbReference type="InterPro" id="IPR000045">
    <property type="entry name" value="Prepilin_IV_endopep_pep"/>
</dbReference>
<gene>
    <name evidence="4" type="ORF">LZC95_33455</name>
</gene>
<evidence type="ECO:0000256" key="1">
    <source>
        <dbReference type="ARBA" id="ARBA00005801"/>
    </source>
</evidence>
<feature type="transmembrane region" description="Helical" evidence="2">
    <location>
        <begin position="31"/>
        <end position="49"/>
    </location>
</feature>
<keyword evidence="2" id="KW-1133">Transmembrane helix</keyword>
<dbReference type="Gene3D" id="1.20.120.1220">
    <property type="match status" value="1"/>
</dbReference>
<dbReference type="PANTHER" id="PTHR30487:SF0">
    <property type="entry name" value="PREPILIN LEADER PEPTIDASE_N-METHYLTRANSFERASE-RELATED"/>
    <property type="match status" value="1"/>
</dbReference>
<organism evidence="4 5">
    <name type="scientific">Pendulispora brunnea</name>
    <dbReference type="NCBI Taxonomy" id="2905690"/>
    <lineage>
        <taxon>Bacteria</taxon>
        <taxon>Pseudomonadati</taxon>
        <taxon>Myxococcota</taxon>
        <taxon>Myxococcia</taxon>
        <taxon>Myxococcales</taxon>
        <taxon>Sorangiineae</taxon>
        <taxon>Pendulisporaceae</taxon>
        <taxon>Pendulispora</taxon>
    </lineage>
</organism>
<proteinExistence type="inferred from homology"/>
<feature type="domain" description="Prepilin type IV endopeptidase peptidase" evidence="3">
    <location>
        <begin position="14"/>
        <end position="114"/>
    </location>
</feature>
<feature type="transmembrane region" description="Helical" evidence="2">
    <location>
        <begin position="6"/>
        <end position="24"/>
    </location>
</feature>
<name>A0ABZ2JXX8_9BACT</name>
<dbReference type="InterPro" id="IPR050882">
    <property type="entry name" value="Prepilin_peptidase/N-MTase"/>
</dbReference>
<evidence type="ECO:0000313" key="5">
    <source>
        <dbReference type="Proteomes" id="UP001379533"/>
    </source>
</evidence>
<feature type="transmembrane region" description="Helical" evidence="2">
    <location>
        <begin position="153"/>
        <end position="170"/>
    </location>
</feature>